<organism evidence="1 2">
    <name type="scientific">Melia azedarach</name>
    <name type="common">Chinaberry tree</name>
    <dbReference type="NCBI Taxonomy" id="155640"/>
    <lineage>
        <taxon>Eukaryota</taxon>
        <taxon>Viridiplantae</taxon>
        <taxon>Streptophyta</taxon>
        <taxon>Embryophyta</taxon>
        <taxon>Tracheophyta</taxon>
        <taxon>Spermatophyta</taxon>
        <taxon>Magnoliopsida</taxon>
        <taxon>eudicotyledons</taxon>
        <taxon>Gunneridae</taxon>
        <taxon>Pentapetalae</taxon>
        <taxon>rosids</taxon>
        <taxon>malvids</taxon>
        <taxon>Sapindales</taxon>
        <taxon>Meliaceae</taxon>
        <taxon>Melia</taxon>
    </lineage>
</organism>
<reference evidence="1 2" key="1">
    <citation type="journal article" date="2023" name="Science">
        <title>Complex scaffold remodeling in plant triterpene biosynthesis.</title>
        <authorList>
            <person name="De La Pena R."/>
            <person name="Hodgson H."/>
            <person name="Liu J.C."/>
            <person name="Stephenson M.J."/>
            <person name="Martin A.C."/>
            <person name="Owen C."/>
            <person name="Harkess A."/>
            <person name="Leebens-Mack J."/>
            <person name="Jimenez L.E."/>
            <person name="Osbourn A."/>
            <person name="Sattely E.S."/>
        </authorList>
    </citation>
    <scope>NUCLEOTIDE SEQUENCE [LARGE SCALE GENOMIC DNA]</scope>
    <source>
        <strain evidence="2">cv. JPN11</strain>
        <tissue evidence="1">Leaf</tissue>
    </source>
</reference>
<evidence type="ECO:0000313" key="1">
    <source>
        <dbReference type="EMBL" id="KAJ4701884.1"/>
    </source>
</evidence>
<evidence type="ECO:0000313" key="2">
    <source>
        <dbReference type="Proteomes" id="UP001164539"/>
    </source>
</evidence>
<accession>A0ACC1WU00</accession>
<dbReference type="EMBL" id="CM051407">
    <property type="protein sequence ID" value="KAJ4701884.1"/>
    <property type="molecule type" value="Genomic_DNA"/>
</dbReference>
<comment type="caution">
    <text evidence="1">The sequence shown here is derived from an EMBL/GenBank/DDBJ whole genome shotgun (WGS) entry which is preliminary data.</text>
</comment>
<sequence>MAGIFPAINWGKSEIAGFSVYNGAPRLHLYFSKYPSRCKLPKTFFRMALPEMQNGSPEVQEPSPKIPKLQQNGDHEASQSSGPLFRVKKLSEKAVLPSRGSPLAAGYDLSSAAETKVPARGKALIPTDLSIAIPEGTYARIAPRSGLAWKHSIDVGAGVIDADYRGPVGLILFNHSDVDFEVKVGDRIAQLIIEKIMTLDVLEVEDLNSTVRGEGGFGSTGV</sequence>
<name>A0ACC1WU00_MELAZ</name>
<dbReference type="Proteomes" id="UP001164539">
    <property type="component" value="Chromosome 14"/>
</dbReference>
<protein>
    <submittedName>
        <fullName evidence="1">Deoxyuridine 5'-triphosphate nucleotidohydrolase-like</fullName>
    </submittedName>
</protein>
<gene>
    <name evidence="1" type="ORF">OWV82_025059</name>
</gene>
<keyword evidence="2" id="KW-1185">Reference proteome</keyword>
<proteinExistence type="predicted"/>